<dbReference type="EMBL" id="LXQA010191315">
    <property type="protein sequence ID" value="MCI31938.1"/>
    <property type="molecule type" value="Genomic_DNA"/>
</dbReference>
<feature type="compositionally biased region" description="Polar residues" evidence="1">
    <location>
        <begin position="41"/>
        <end position="50"/>
    </location>
</feature>
<evidence type="ECO:0000313" key="2">
    <source>
        <dbReference type="EMBL" id="MCI31938.1"/>
    </source>
</evidence>
<dbReference type="AlphaFoldDB" id="A0A392R5Q1"/>
<keyword evidence="3" id="KW-1185">Reference proteome</keyword>
<evidence type="ECO:0000313" key="3">
    <source>
        <dbReference type="Proteomes" id="UP000265520"/>
    </source>
</evidence>
<feature type="region of interest" description="Disordered" evidence="1">
    <location>
        <begin position="1"/>
        <end position="60"/>
    </location>
</feature>
<feature type="compositionally biased region" description="Basic residues" evidence="1">
    <location>
        <begin position="1"/>
        <end position="17"/>
    </location>
</feature>
<reference evidence="2 3" key="1">
    <citation type="journal article" date="2018" name="Front. Plant Sci.">
        <title>Red Clover (Trifolium pratense) and Zigzag Clover (T. medium) - A Picture of Genomic Similarities and Differences.</title>
        <authorList>
            <person name="Dluhosova J."/>
            <person name="Istvanek J."/>
            <person name="Nedelnik J."/>
            <person name="Repkova J."/>
        </authorList>
    </citation>
    <scope>NUCLEOTIDE SEQUENCE [LARGE SCALE GENOMIC DNA]</scope>
    <source>
        <strain evidence="3">cv. 10/8</strain>
        <tissue evidence="2">Leaf</tissue>
    </source>
</reference>
<evidence type="ECO:0000256" key="1">
    <source>
        <dbReference type="SAM" id="MobiDB-lite"/>
    </source>
</evidence>
<dbReference type="PANTHER" id="PTHR33564">
    <property type="entry name" value="TRANSMEMBRANE PROTEIN"/>
    <property type="match status" value="1"/>
</dbReference>
<proteinExistence type="predicted"/>
<name>A0A392R5Q1_9FABA</name>
<dbReference type="PANTHER" id="PTHR33564:SF31">
    <property type="entry name" value="PROTEIN, PUTATIVE-RELATED"/>
    <property type="match status" value="1"/>
</dbReference>
<protein>
    <submittedName>
        <fullName evidence="2">Uncharacterized protein</fullName>
    </submittedName>
</protein>
<dbReference type="Proteomes" id="UP000265520">
    <property type="component" value="Unassembled WGS sequence"/>
</dbReference>
<comment type="caution">
    <text evidence="2">The sequence shown here is derived from an EMBL/GenBank/DDBJ whole genome shotgun (WGS) entry which is preliminary data.</text>
</comment>
<feature type="non-terminal residue" evidence="2">
    <location>
        <position position="1"/>
    </location>
</feature>
<organism evidence="2 3">
    <name type="scientific">Trifolium medium</name>
    <dbReference type="NCBI Taxonomy" id="97028"/>
    <lineage>
        <taxon>Eukaryota</taxon>
        <taxon>Viridiplantae</taxon>
        <taxon>Streptophyta</taxon>
        <taxon>Embryophyta</taxon>
        <taxon>Tracheophyta</taxon>
        <taxon>Spermatophyta</taxon>
        <taxon>Magnoliopsida</taxon>
        <taxon>eudicotyledons</taxon>
        <taxon>Gunneridae</taxon>
        <taxon>Pentapetalae</taxon>
        <taxon>rosids</taxon>
        <taxon>fabids</taxon>
        <taxon>Fabales</taxon>
        <taxon>Fabaceae</taxon>
        <taxon>Papilionoideae</taxon>
        <taxon>50 kb inversion clade</taxon>
        <taxon>NPAAA clade</taxon>
        <taxon>Hologalegina</taxon>
        <taxon>IRL clade</taxon>
        <taxon>Trifolieae</taxon>
        <taxon>Trifolium</taxon>
    </lineage>
</organism>
<feature type="compositionally biased region" description="Basic and acidic residues" evidence="1">
    <location>
        <begin position="18"/>
        <end position="39"/>
    </location>
</feature>
<accession>A0A392R5Q1</accession>
<sequence length="81" mass="9887">EMKRERKMNPKKNKKKVRFEEGVKETREKSEVMMKEKQRNQNRVNSNCKNETQKNRGMPANRISLYNGILRERVYRMESCH</sequence>